<evidence type="ECO:0000259" key="1">
    <source>
        <dbReference type="Pfam" id="PF04577"/>
    </source>
</evidence>
<accession>A0A2S0MQQ1</accession>
<feature type="domain" description="Glycosyltransferase 61 catalytic" evidence="1">
    <location>
        <begin position="91"/>
        <end position="263"/>
    </location>
</feature>
<dbReference type="RefSeq" id="WP_149615514.1">
    <property type="nucleotide sequence ID" value="NZ_CP027665.1"/>
</dbReference>
<dbReference type="Proteomes" id="UP000237655">
    <property type="component" value="Chromosome"/>
</dbReference>
<organism evidence="2 3">
    <name type="scientific">Pukyongiella litopenaei</name>
    <dbReference type="NCBI Taxonomy" id="2605946"/>
    <lineage>
        <taxon>Bacteria</taxon>
        <taxon>Pseudomonadati</taxon>
        <taxon>Pseudomonadota</taxon>
        <taxon>Alphaproteobacteria</taxon>
        <taxon>Rhodobacterales</taxon>
        <taxon>Paracoccaceae</taxon>
        <taxon>Pukyongiella</taxon>
    </lineage>
</organism>
<dbReference type="GO" id="GO:0016757">
    <property type="term" value="F:glycosyltransferase activity"/>
    <property type="evidence" value="ECO:0007669"/>
    <property type="project" value="InterPro"/>
</dbReference>
<evidence type="ECO:0000313" key="2">
    <source>
        <dbReference type="EMBL" id="AVO38167.2"/>
    </source>
</evidence>
<evidence type="ECO:0000313" key="3">
    <source>
        <dbReference type="Proteomes" id="UP000237655"/>
    </source>
</evidence>
<proteinExistence type="predicted"/>
<name>A0A2S0MQQ1_9RHOB</name>
<keyword evidence="2" id="KW-0808">Transferase</keyword>
<dbReference type="KEGG" id="thas:C6Y53_10920"/>
<dbReference type="InterPro" id="IPR049625">
    <property type="entry name" value="Glyco_transf_61_cat"/>
</dbReference>
<protein>
    <submittedName>
        <fullName evidence="2">Glycosyltransferase family 61 protein</fullName>
    </submittedName>
</protein>
<dbReference type="AlphaFoldDB" id="A0A2S0MQQ1"/>
<reference evidence="3" key="1">
    <citation type="submission" date="2018-03" db="EMBL/GenBank/DDBJ databases">
        <title>Genomic analysis of the strain SH-1 isolated from shrimp intestine.</title>
        <authorList>
            <person name="Kim Y.-S."/>
            <person name="Kim S.-E."/>
            <person name="Kim K.-H."/>
        </authorList>
    </citation>
    <scope>NUCLEOTIDE SEQUENCE [LARGE SCALE GENOMIC DNA]</scope>
    <source>
        <strain evidence="3">SH-1</strain>
    </source>
</reference>
<keyword evidence="3" id="KW-1185">Reference proteome</keyword>
<dbReference type="EMBL" id="CP027665">
    <property type="protein sequence ID" value="AVO38167.2"/>
    <property type="molecule type" value="Genomic_DNA"/>
</dbReference>
<sequence length="373" mass="41611">MNDTEVGLSRPRHDTGWSREVVTVKSAIVVPPKNARYRKPAGVLYPDGRHCLHSANWRFDNALTTPPEMPDQIQGRAKGKWLWGGVLFDHFGHFLIESLSRLWALDRTTGLRGVIFIPRRPRRGSQLLGFQRAVLQCLDVDLQFRIVRRNAVVDELVVPGQGLGLGPPDVEGVNLACGTPETRQYFKNHFATEIEPDGPDMLYVSRARLELATGGLAGEDQLEILMAEQGYEIFHPETVDIATQIARYKAARKIVFSDGSAAHLFALVARPDQSIAYIRRRSYWSEGPIDHITGFSGRHPIAIDALSGQWEPLPNSQYKRTSIGQLDLPILGRQLEAAGFVDDGSNWPELDVVKLSKLMNQQGLTDAFAFNPT</sequence>
<gene>
    <name evidence="2" type="ORF">C6Y53_10920</name>
</gene>
<dbReference type="Pfam" id="PF04577">
    <property type="entry name" value="Glyco_transf_61"/>
    <property type="match status" value="1"/>
</dbReference>